<proteinExistence type="predicted"/>
<reference evidence="2" key="1">
    <citation type="submission" date="2025-08" db="UniProtKB">
        <authorList>
            <consortium name="RefSeq"/>
        </authorList>
    </citation>
    <scope>IDENTIFICATION</scope>
</reference>
<evidence type="ECO:0000313" key="1">
    <source>
        <dbReference type="Proteomes" id="UP000695007"/>
    </source>
</evidence>
<dbReference type="RefSeq" id="XP_011504288.1">
    <property type="nucleotide sequence ID" value="XM_011505986.1"/>
</dbReference>
<dbReference type="Proteomes" id="UP000695007">
    <property type="component" value="Unplaced"/>
</dbReference>
<protein>
    <submittedName>
        <fullName evidence="2">Uncharacterized protein LOC105367326 isoform X1</fullName>
    </submittedName>
</protein>
<dbReference type="GeneID" id="105367326"/>
<dbReference type="Pfam" id="PF14912">
    <property type="entry name" value="THEG"/>
    <property type="match status" value="2"/>
</dbReference>
<dbReference type="AlphaFoldDB" id="A0AAJ6YTX1"/>
<evidence type="ECO:0000313" key="2">
    <source>
        <dbReference type="RefSeq" id="XP_011504288.1"/>
    </source>
</evidence>
<keyword evidence="1" id="KW-1185">Reference proteome</keyword>
<dbReference type="KEGG" id="csol:105367326"/>
<organism evidence="1 2">
    <name type="scientific">Ceratosolen solmsi marchali</name>
    <dbReference type="NCBI Taxonomy" id="326594"/>
    <lineage>
        <taxon>Eukaryota</taxon>
        <taxon>Metazoa</taxon>
        <taxon>Ecdysozoa</taxon>
        <taxon>Arthropoda</taxon>
        <taxon>Hexapoda</taxon>
        <taxon>Insecta</taxon>
        <taxon>Pterygota</taxon>
        <taxon>Neoptera</taxon>
        <taxon>Endopterygota</taxon>
        <taxon>Hymenoptera</taxon>
        <taxon>Apocrita</taxon>
        <taxon>Proctotrupomorpha</taxon>
        <taxon>Chalcidoidea</taxon>
        <taxon>Agaonidae</taxon>
        <taxon>Agaoninae</taxon>
        <taxon>Ceratosolen</taxon>
    </lineage>
</organism>
<name>A0AAJ6YTX1_9HYME</name>
<dbReference type="InterPro" id="IPR006623">
    <property type="entry name" value="THEG"/>
</dbReference>
<dbReference type="SMART" id="SM00705">
    <property type="entry name" value="THEG"/>
    <property type="match status" value="3"/>
</dbReference>
<sequence length="270" mass="31736">MEKMTEINSIYDSDKQHSREKFLSRSQNKINSNRLNHLLHQLCRKKIQNPLSASLLSLEKNMKIEVEPVNLKKEPFIMKYKTPERLIELSQPRIRSRMTISPKKDYPNLSSMMIYETSPRLLELAKPKRIEKFQPKETYHIPQKVLRAQASNRIIQLSQPRKYNRSAGSNNKNLNKSKITPEIVASRSMKCSTSNFITIKKKNKDYQLPWLKKIRKDSIALSTQPFPSKNSIIESENKNIVLTNSKFFQKKENPIKRTLKRIVEKKPVFK</sequence>
<accession>A0AAJ6YTX1</accession>
<gene>
    <name evidence="2" type="primary">LOC105367326</name>
</gene>